<dbReference type="InterPro" id="IPR013783">
    <property type="entry name" value="Ig-like_fold"/>
</dbReference>
<dbReference type="AlphaFoldDB" id="A0A9J7EKE1"/>
<dbReference type="RefSeq" id="XP_022829329.1">
    <property type="nucleotide sequence ID" value="XM_022973561.1"/>
</dbReference>
<accession>A0A9J7EKE1</accession>
<dbReference type="KEGG" id="sliu:111358427"/>
<dbReference type="Pfam" id="PF13927">
    <property type="entry name" value="Ig_3"/>
    <property type="match status" value="1"/>
</dbReference>
<dbReference type="PROSITE" id="PS50835">
    <property type="entry name" value="IG_LIKE"/>
    <property type="match status" value="1"/>
</dbReference>
<dbReference type="InterPro" id="IPR036179">
    <property type="entry name" value="Ig-like_dom_sf"/>
</dbReference>
<organism evidence="4 5">
    <name type="scientific">Spodoptera litura</name>
    <name type="common">Asian cotton leafworm</name>
    <dbReference type="NCBI Taxonomy" id="69820"/>
    <lineage>
        <taxon>Eukaryota</taxon>
        <taxon>Metazoa</taxon>
        <taxon>Ecdysozoa</taxon>
        <taxon>Arthropoda</taxon>
        <taxon>Hexapoda</taxon>
        <taxon>Insecta</taxon>
        <taxon>Pterygota</taxon>
        <taxon>Neoptera</taxon>
        <taxon>Endopterygota</taxon>
        <taxon>Lepidoptera</taxon>
        <taxon>Glossata</taxon>
        <taxon>Ditrysia</taxon>
        <taxon>Noctuoidea</taxon>
        <taxon>Noctuidae</taxon>
        <taxon>Amphipyrinae</taxon>
        <taxon>Spodoptera</taxon>
    </lineage>
</organism>
<evidence type="ECO:0000256" key="2">
    <source>
        <dbReference type="SAM" id="Phobius"/>
    </source>
</evidence>
<keyword evidence="2" id="KW-0472">Membrane</keyword>
<evidence type="ECO:0000256" key="1">
    <source>
        <dbReference type="SAM" id="MobiDB-lite"/>
    </source>
</evidence>
<feature type="region of interest" description="Disordered" evidence="1">
    <location>
        <begin position="152"/>
        <end position="192"/>
    </location>
</feature>
<gene>
    <name evidence="5" type="primary">LOC111358427</name>
</gene>
<dbReference type="Gene3D" id="2.60.40.10">
    <property type="entry name" value="Immunoglobulins"/>
    <property type="match status" value="1"/>
</dbReference>
<dbReference type="InterPro" id="IPR007110">
    <property type="entry name" value="Ig-like_dom"/>
</dbReference>
<protein>
    <submittedName>
        <fullName evidence="5">Uncharacterized protein LOC111358427</fullName>
    </submittedName>
</protein>
<feature type="domain" description="Ig-like" evidence="3">
    <location>
        <begin position="9"/>
        <end position="104"/>
    </location>
</feature>
<evidence type="ECO:0000313" key="4">
    <source>
        <dbReference type="Proteomes" id="UP000301870"/>
    </source>
</evidence>
<keyword evidence="2" id="KW-1133">Transmembrane helix</keyword>
<sequence length="226" mass="25107">MHSMRNSIPEIKQLTVTEIPAGSTAVLNCHSNDVDHNFMFWLFNGTDVIGPGNVYNEQKYKYEVLSGKLHIHDVSTRDSGYYHCISKKVNGIGYTVGQVDMIVSGSAFTAIDAVKLIAIIVSIIVIIGCAVLYYNLRKDWKRYEGRGIVPVDEVEDDDGEGDEIYNRTTTPTQPQPPRQLSQPVAGPSRNQSSEHLLYGIDNQGLDTDFNSVFENIQIKSPNASLI</sequence>
<reference evidence="5" key="1">
    <citation type="submission" date="2025-08" db="UniProtKB">
        <authorList>
            <consortium name="RefSeq"/>
        </authorList>
    </citation>
    <scope>IDENTIFICATION</scope>
    <source>
        <strain evidence="5">Ishihara</strain>
        <tissue evidence="5">Whole body</tissue>
    </source>
</reference>
<keyword evidence="4" id="KW-1185">Reference proteome</keyword>
<dbReference type="InterPro" id="IPR003599">
    <property type="entry name" value="Ig_sub"/>
</dbReference>
<dbReference type="SUPFAM" id="SSF48726">
    <property type="entry name" value="Immunoglobulin"/>
    <property type="match status" value="1"/>
</dbReference>
<dbReference type="SMART" id="SM00409">
    <property type="entry name" value="IG"/>
    <property type="match status" value="1"/>
</dbReference>
<evidence type="ECO:0000259" key="3">
    <source>
        <dbReference type="PROSITE" id="PS50835"/>
    </source>
</evidence>
<dbReference type="OrthoDB" id="10258440at2759"/>
<feature type="transmembrane region" description="Helical" evidence="2">
    <location>
        <begin position="116"/>
        <end position="136"/>
    </location>
</feature>
<dbReference type="GeneID" id="111358427"/>
<keyword evidence="2" id="KW-0812">Transmembrane</keyword>
<evidence type="ECO:0000313" key="5">
    <source>
        <dbReference type="RefSeq" id="XP_022829329.1"/>
    </source>
</evidence>
<name>A0A9J7EKE1_SPOLT</name>
<feature type="compositionally biased region" description="Acidic residues" evidence="1">
    <location>
        <begin position="152"/>
        <end position="163"/>
    </location>
</feature>
<proteinExistence type="predicted"/>
<dbReference type="Proteomes" id="UP000301870">
    <property type="component" value="Chromosome 27"/>
</dbReference>